<accession>A0A2H1H0K1</accession>
<reference evidence="3" key="1">
    <citation type="submission" date="2017-05" db="EMBL/GenBank/DDBJ databases">
        <authorList>
            <person name="Song R."/>
            <person name="Chenine A.L."/>
            <person name="Ruprecht R.M."/>
        </authorList>
    </citation>
    <scope>NUCLEOTIDE SEQUENCE [LARGE SCALE GENOMIC DNA]</scope>
</reference>
<name>A0A2H1H0K1_ZYMTR</name>
<protein>
    <submittedName>
        <fullName evidence="2">Uncharacterized protein</fullName>
    </submittedName>
</protein>
<evidence type="ECO:0000313" key="3">
    <source>
        <dbReference type="Proteomes" id="UP000245764"/>
    </source>
</evidence>
<feature type="region of interest" description="Disordered" evidence="1">
    <location>
        <begin position="1"/>
        <end position="55"/>
    </location>
</feature>
<dbReference type="AlphaFoldDB" id="A0A2H1H0K1"/>
<gene>
    <name evidence="2" type="ORF">ZT1E4_G10057</name>
</gene>
<dbReference type="Proteomes" id="UP000245764">
    <property type="component" value="Chromosome 10"/>
</dbReference>
<proteinExistence type="predicted"/>
<evidence type="ECO:0000313" key="2">
    <source>
        <dbReference type="EMBL" id="SMR59322.1"/>
    </source>
</evidence>
<feature type="compositionally biased region" description="Low complexity" evidence="1">
    <location>
        <begin position="39"/>
        <end position="53"/>
    </location>
</feature>
<evidence type="ECO:0000256" key="1">
    <source>
        <dbReference type="SAM" id="MobiDB-lite"/>
    </source>
</evidence>
<sequence>MAPTTPKARRSTRVQEAPALKKQKEEEEALKLAGPPPSTIKTKSSKPTPKPKTNFVGYPTINDVKFCDPPNARTKPMPKFWTNANASAGINAGYYWKNAIGEVYLAMDCLNGVCRKLEEVNDGHKGNQGLFQARDLLREWRDWTIVC</sequence>
<dbReference type="EMBL" id="LT854262">
    <property type="protein sequence ID" value="SMR59322.1"/>
    <property type="molecule type" value="Genomic_DNA"/>
</dbReference>
<organism evidence="2 3">
    <name type="scientific">Zymoseptoria tritici ST99CH_1E4</name>
    <dbReference type="NCBI Taxonomy" id="1276532"/>
    <lineage>
        <taxon>Eukaryota</taxon>
        <taxon>Fungi</taxon>
        <taxon>Dikarya</taxon>
        <taxon>Ascomycota</taxon>
        <taxon>Pezizomycotina</taxon>
        <taxon>Dothideomycetes</taxon>
        <taxon>Dothideomycetidae</taxon>
        <taxon>Mycosphaerellales</taxon>
        <taxon>Mycosphaerellaceae</taxon>
        <taxon>Zymoseptoria</taxon>
    </lineage>
</organism>